<evidence type="ECO:0000313" key="2">
    <source>
        <dbReference type="Proteomes" id="UP000012073"/>
    </source>
</evidence>
<dbReference type="EMBL" id="HG001854">
    <property type="protein sequence ID" value="CDF37613.1"/>
    <property type="molecule type" value="Genomic_DNA"/>
</dbReference>
<dbReference type="PhylomeDB" id="R7QIP0"/>
<name>R7QIP0_CHOCR</name>
<proteinExistence type="predicted"/>
<reference evidence="2" key="1">
    <citation type="journal article" date="2013" name="Proc. Natl. Acad. Sci. U.S.A.">
        <title>Genome structure and metabolic features in the red seaweed Chondrus crispus shed light on evolution of the Archaeplastida.</title>
        <authorList>
            <person name="Collen J."/>
            <person name="Porcel B."/>
            <person name="Carre W."/>
            <person name="Ball S.G."/>
            <person name="Chaparro C."/>
            <person name="Tonon T."/>
            <person name="Barbeyron T."/>
            <person name="Michel G."/>
            <person name="Noel B."/>
            <person name="Valentin K."/>
            <person name="Elias M."/>
            <person name="Artiguenave F."/>
            <person name="Arun A."/>
            <person name="Aury J.M."/>
            <person name="Barbosa-Neto J.F."/>
            <person name="Bothwell J.H."/>
            <person name="Bouget F.Y."/>
            <person name="Brillet L."/>
            <person name="Cabello-Hurtado F."/>
            <person name="Capella-Gutierrez S."/>
            <person name="Charrier B."/>
            <person name="Cladiere L."/>
            <person name="Cock J.M."/>
            <person name="Coelho S.M."/>
            <person name="Colleoni C."/>
            <person name="Czjzek M."/>
            <person name="Da Silva C."/>
            <person name="Delage L."/>
            <person name="Denoeud F."/>
            <person name="Deschamps P."/>
            <person name="Dittami S.M."/>
            <person name="Gabaldon T."/>
            <person name="Gachon C.M."/>
            <person name="Groisillier A."/>
            <person name="Herve C."/>
            <person name="Jabbari K."/>
            <person name="Katinka M."/>
            <person name="Kloareg B."/>
            <person name="Kowalczyk N."/>
            <person name="Labadie K."/>
            <person name="Leblanc C."/>
            <person name="Lopez P.J."/>
            <person name="McLachlan D.H."/>
            <person name="Meslet-Cladiere L."/>
            <person name="Moustafa A."/>
            <person name="Nehr Z."/>
            <person name="Nyvall Collen P."/>
            <person name="Panaud O."/>
            <person name="Partensky F."/>
            <person name="Poulain J."/>
            <person name="Rensing S.A."/>
            <person name="Rousvoal S."/>
            <person name="Samson G."/>
            <person name="Symeonidi A."/>
            <person name="Weissenbach J."/>
            <person name="Zambounis A."/>
            <person name="Wincker P."/>
            <person name="Boyen C."/>
        </authorList>
    </citation>
    <scope>NUCLEOTIDE SEQUENCE [LARGE SCALE GENOMIC DNA]</scope>
    <source>
        <strain evidence="2">cv. Stackhouse</strain>
    </source>
</reference>
<dbReference type="GeneID" id="17325202"/>
<dbReference type="AlphaFoldDB" id="R7QIP0"/>
<organism evidence="1 2">
    <name type="scientific">Chondrus crispus</name>
    <name type="common">Carrageen Irish moss</name>
    <name type="synonym">Polymorpha crispa</name>
    <dbReference type="NCBI Taxonomy" id="2769"/>
    <lineage>
        <taxon>Eukaryota</taxon>
        <taxon>Rhodophyta</taxon>
        <taxon>Florideophyceae</taxon>
        <taxon>Rhodymeniophycidae</taxon>
        <taxon>Gigartinales</taxon>
        <taxon>Gigartinaceae</taxon>
        <taxon>Chondrus</taxon>
    </lineage>
</organism>
<gene>
    <name evidence="1" type="ORF">CHC_T00005847001</name>
</gene>
<dbReference type="Proteomes" id="UP000012073">
    <property type="component" value="Unassembled WGS sequence"/>
</dbReference>
<keyword evidence="2" id="KW-1185">Reference proteome</keyword>
<accession>R7QIP0</accession>
<dbReference type="KEGG" id="ccp:CHC_T00005847001"/>
<dbReference type="Gramene" id="CDF37613">
    <property type="protein sequence ID" value="CDF37613"/>
    <property type="gene ID" value="CHC_T00005847001"/>
</dbReference>
<evidence type="ECO:0000313" key="1">
    <source>
        <dbReference type="EMBL" id="CDF37613.1"/>
    </source>
</evidence>
<protein>
    <submittedName>
        <fullName evidence="1">Uncharacterized protein</fullName>
    </submittedName>
</protein>
<sequence length="164" mass="19588">MYGEDGLLECLRDRGYYVATSVREPRDRWESAYLFNKKKNGTHYGIPYQKGYRYFMQHFPPCALYEYYDGDSAKCRQHPIEDRIKPIVARYDEIIDLYDDTEPRGQLARIISKYIHEKNKSPRPDDGFREPFDTARLNNETMLYEALKRRREEILEEGQAPLCE</sequence>
<dbReference type="RefSeq" id="XP_005717484.1">
    <property type="nucleotide sequence ID" value="XM_005717427.1"/>
</dbReference>